<gene>
    <name evidence="1" type="ORF">RHMOL_Rhmol04G0194900</name>
</gene>
<proteinExistence type="predicted"/>
<evidence type="ECO:0000313" key="2">
    <source>
        <dbReference type="Proteomes" id="UP001062846"/>
    </source>
</evidence>
<keyword evidence="2" id="KW-1185">Reference proteome</keyword>
<dbReference type="Proteomes" id="UP001062846">
    <property type="component" value="Chromosome 4"/>
</dbReference>
<accession>A0ACC0P2I2</accession>
<protein>
    <submittedName>
        <fullName evidence="1">Uncharacterized protein</fullName>
    </submittedName>
</protein>
<comment type="caution">
    <text evidence="1">The sequence shown here is derived from an EMBL/GenBank/DDBJ whole genome shotgun (WGS) entry which is preliminary data.</text>
</comment>
<reference evidence="1" key="1">
    <citation type="submission" date="2022-02" db="EMBL/GenBank/DDBJ databases">
        <title>Plant Genome Project.</title>
        <authorList>
            <person name="Zhang R.-G."/>
        </authorList>
    </citation>
    <scope>NUCLEOTIDE SEQUENCE</scope>
    <source>
        <strain evidence="1">AT1</strain>
    </source>
</reference>
<sequence length="139" mass="15512">MGSVRSCRFRSDKSKDQSMIPFVAKTAKLAQVAIVHKQQELMPPRREQRKLNVTNGKGGKQLPVLVKVNKASDKEGEIPTELLNRRAKGPTIRPVEKRATGNREGQDPLSLWKELIGTRKILDELAPSGQPEGMGKKFE</sequence>
<dbReference type="EMBL" id="CM046391">
    <property type="protein sequence ID" value="KAI8559705.1"/>
    <property type="molecule type" value="Genomic_DNA"/>
</dbReference>
<name>A0ACC0P2I2_RHOML</name>
<organism evidence="1 2">
    <name type="scientific">Rhododendron molle</name>
    <name type="common">Chinese azalea</name>
    <name type="synonym">Azalea mollis</name>
    <dbReference type="NCBI Taxonomy" id="49168"/>
    <lineage>
        <taxon>Eukaryota</taxon>
        <taxon>Viridiplantae</taxon>
        <taxon>Streptophyta</taxon>
        <taxon>Embryophyta</taxon>
        <taxon>Tracheophyta</taxon>
        <taxon>Spermatophyta</taxon>
        <taxon>Magnoliopsida</taxon>
        <taxon>eudicotyledons</taxon>
        <taxon>Gunneridae</taxon>
        <taxon>Pentapetalae</taxon>
        <taxon>asterids</taxon>
        <taxon>Ericales</taxon>
        <taxon>Ericaceae</taxon>
        <taxon>Ericoideae</taxon>
        <taxon>Rhodoreae</taxon>
        <taxon>Rhododendron</taxon>
    </lineage>
</organism>
<evidence type="ECO:0000313" key="1">
    <source>
        <dbReference type="EMBL" id="KAI8559705.1"/>
    </source>
</evidence>